<evidence type="ECO:0000313" key="3">
    <source>
        <dbReference type="Proteomes" id="UP000799776"/>
    </source>
</evidence>
<accession>A0A9P4LTK0</accession>
<gene>
    <name evidence="2" type="ORF">K490DRAFT_50564</name>
</gene>
<organism evidence="2 3">
    <name type="scientific">Saccharata proteae CBS 121410</name>
    <dbReference type="NCBI Taxonomy" id="1314787"/>
    <lineage>
        <taxon>Eukaryota</taxon>
        <taxon>Fungi</taxon>
        <taxon>Dikarya</taxon>
        <taxon>Ascomycota</taxon>
        <taxon>Pezizomycotina</taxon>
        <taxon>Dothideomycetes</taxon>
        <taxon>Dothideomycetes incertae sedis</taxon>
        <taxon>Botryosphaeriales</taxon>
        <taxon>Saccharataceae</taxon>
        <taxon>Saccharata</taxon>
    </lineage>
</organism>
<dbReference type="EMBL" id="ML978753">
    <property type="protein sequence ID" value="KAF2083867.1"/>
    <property type="molecule type" value="Genomic_DNA"/>
</dbReference>
<dbReference type="AlphaFoldDB" id="A0A9P4LTK0"/>
<protein>
    <submittedName>
        <fullName evidence="2">Catalytic protein</fullName>
    </submittedName>
</protein>
<evidence type="ECO:0000313" key="2">
    <source>
        <dbReference type="EMBL" id="KAF2083867.1"/>
    </source>
</evidence>
<proteinExistence type="predicted"/>
<dbReference type="PANTHER" id="PTHR42886">
    <property type="entry name" value="RE40534P-RELATED"/>
    <property type="match status" value="1"/>
</dbReference>
<name>A0A9P4LTK0_9PEZI</name>
<feature type="domain" description="AB hydrolase-1" evidence="1">
    <location>
        <begin position="132"/>
        <end position="395"/>
    </location>
</feature>
<dbReference type="Gene3D" id="3.40.50.1820">
    <property type="entry name" value="alpha/beta hydrolase"/>
    <property type="match status" value="1"/>
</dbReference>
<dbReference type="Proteomes" id="UP000799776">
    <property type="component" value="Unassembled WGS sequence"/>
</dbReference>
<comment type="caution">
    <text evidence="2">The sequence shown here is derived from an EMBL/GenBank/DDBJ whole genome shotgun (WGS) entry which is preliminary data.</text>
</comment>
<sequence length="406" mass="42406">MRSFIVAASSFAVGIQAAALPLLGLNIPILNNGFTSPPTITTSAGGNAQCWSGNIAITATTNSNTHLNYASPANQSVVTETFVEYLQPTSGQTATITGPDTTVSGTYNINSKICFPLVSLPPLLSPSTIQFLIHGIGFDKSYWDFAPGYSYVDAAALAGYATFSYDRLGVGLSDHPDPIQVVQAPLQVEIAHQLIQTLRSGAIMSTTFSHVVVAGHSFGSIQTVGLANKYPRDADALILQGFSLNSAALGLTFADFTSTIASQASPSRFGSLPNGYLVTGSAAANQFAFFRGQNFDPKIFSADETSKQTFSLGELFTLAKVVAPAPSFSGPVDTVLGQNDFIFCSGDCAAQGDLSRAVQPALFSNAGGRAGSESFLVPGAGHAVNLHYSAPQAFAHMISFVRANGF</sequence>
<dbReference type="OrthoDB" id="190201at2759"/>
<dbReference type="PANTHER" id="PTHR42886:SF87">
    <property type="entry name" value="AB HYDROLASE-1 DOMAIN-CONTAINING PROTEIN"/>
    <property type="match status" value="1"/>
</dbReference>
<evidence type="ECO:0000259" key="1">
    <source>
        <dbReference type="Pfam" id="PF12697"/>
    </source>
</evidence>
<reference evidence="2" key="1">
    <citation type="journal article" date="2020" name="Stud. Mycol.">
        <title>101 Dothideomycetes genomes: a test case for predicting lifestyles and emergence of pathogens.</title>
        <authorList>
            <person name="Haridas S."/>
            <person name="Albert R."/>
            <person name="Binder M."/>
            <person name="Bloem J."/>
            <person name="Labutti K."/>
            <person name="Salamov A."/>
            <person name="Andreopoulos B."/>
            <person name="Baker S."/>
            <person name="Barry K."/>
            <person name="Bills G."/>
            <person name="Bluhm B."/>
            <person name="Cannon C."/>
            <person name="Castanera R."/>
            <person name="Culley D."/>
            <person name="Daum C."/>
            <person name="Ezra D."/>
            <person name="Gonzalez J."/>
            <person name="Henrissat B."/>
            <person name="Kuo A."/>
            <person name="Liang C."/>
            <person name="Lipzen A."/>
            <person name="Lutzoni F."/>
            <person name="Magnuson J."/>
            <person name="Mondo S."/>
            <person name="Nolan M."/>
            <person name="Ohm R."/>
            <person name="Pangilinan J."/>
            <person name="Park H.-J."/>
            <person name="Ramirez L."/>
            <person name="Alfaro M."/>
            <person name="Sun H."/>
            <person name="Tritt A."/>
            <person name="Yoshinaga Y."/>
            <person name="Zwiers L.-H."/>
            <person name="Turgeon B."/>
            <person name="Goodwin S."/>
            <person name="Spatafora J."/>
            <person name="Crous P."/>
            <person name="Grigoriev I."/>
        </authorList>
    </citation>
    <scope>NUCLEOTIDE SEQUENCE</scope>
    <source>
        <strain evidence="2">CBS 121410</strain>
    </source>
</reference>
<dbReference type="InterPro" id="IPR029058">
    <property type="entry name" value="AB_hydrolase_fold"/>
</dbReference>
<dbReference type="SUPFAM" id="SSF53474">
    <property type="entry name" value="alpha/beta-Hydrolases"/>
    <property type="match status" value="1"/>
</dbReference>
<keyword evidence="3" id="KW-1185">Reference proteome</keyword>
<dbReference type="InterPro" id="IPR000073">
    <property type="entry name" value="AB_hydrolase_1"/>
</dbReference>
<dbReference type="Pfam" id="PF12697">
    <property type="entry name" value="Abhydrolase_6"/>
    <property type="match status" value="1"/>
</dbReference>